<reference evidence="10" key="2">
    <citation type="submission" date="2021-04" db="EMBL/GenBank/DDBJ databases">
        <authorList>
            <person name="Gilroy R."/>
        </authorList>
    </citation>
    <scope>NUCLEOTIDE SEQUENCE</scope>
    <source>
        <strain evidence="10">CHK188-4685</strain>
    </source>
</reference>
<gene>
    <name evidence="10" type="ORF">H9716_02615</name>
</gene>
<evidence type="ECO:0000259" key="9">
    <source>
        <dbReference type="PROSITE" id="PS50893"/>
    </source>
</evidence>
<keyword evidence="3" id="KW-0813">Transport</keyword>
<comment type="similarity">
    <text evidence="2">Belongs to the ABC transporter superfamily.</text>
</comment>
<evidence type="ECO:0000256" key="6">
    <source>
        <dbReference type="ARBA" id="ARBA00022840"/>
    </source>
</evidence>
<dbReference type="InterPro" id="IPR017871">
    <property type="entry name" value="ABC_transporter-like_CS"/>
</dbReference>
<dbReference type="GO" id="GO:0042626">
    <property type="term" value="F:ATPase-coupled transmembrane transporter activity"/>
    <property type="evidence" value="ECO:0007669"/>
    <property type="project" value="TreeGrafter"/>
</dbReference>
<comment type="caution">
    <text evidence="10">The sequence shown here is derived from an EMBL/GenBank/DDBJ whole genome shotgun (WGS) entry which is preliminary data.</text>
</comment>
<dbReference type="SMART" id="SM00382">
    <property type="entry name" value="AAA"/>
    <property type="match status" value="2"/>
</dbReference>
<organism evidence="10 11">
    <name type="scientific">Candidatus Enterocloster faecavium</name>
    <dbReference type="NCBI Taxonomy" id="2838560"/>
    <lineage>
        <taxon>Bacteria</taxon>
        <taxon>Bacillati</taxon>
        <taxon>Bacillota</taxon>
        <taxon>Clostridia</taxon>
        <taxon>Lachnospirales</taxon>
        <taxon>Lachnospiraceae</taxon>
        <taxon>Enterocloster</taxon>
    </lineage>
</organism>
<keyword evidence="7" id="KW-1278">Translocase</keyword>
<dbReference type="InterPro" id="IPR027417">
    <property type="entry name" value="P-loop_NTPase"/>
</dbReference>
<dbReference type="GO" id="GO:0043190">
    <property type="term" value="C:ATP-binding cassette (ABC) transporter complex"/>
    <property type="evidence" value="ECO:0007669"/>
    <property type="project" value="TreeGrafter"/>
</dbReference>
<dbReference type="EMBL" id="DWYS01000033">
    <property type="protein sequence ID" value="HJB06740.1"/>
    <property type="molecule type" value="Genomic_DNA"/>
</dbReference>
<evidence type="ECO:0000256" key="1">
    <source>
        <dbReference type="ARBA" id="ARBA00004202"/>
    </source>
</evidence>
<dbReference type="InterPro" id="IPR050095">
    <property type="entry name" value="ECF_ABC_transporter_ATP-bd"/>
</dbReference>
<feature type="domain" description="ABC transporter" evidence="9">
    <location>
        <begin position="11"/>
        <end position="253"/>
    </location>
</feature>
<dbReference type="Gene3D" id="3.40.50.300">
    <property type="entry name" value="P-loop containing nucleotide triphosphate hydrolases"/>
    <property type="match status" value="2"/>
</dbReference>
<reference evidence="10" key="1">
    <citation type="journal article" date="2021" name="PeerJ">
        <title>Extensive microbial diversity within the chicken gut microbiome revealed by metagenomics and culture.</title>
        <authorList>
            <person name="Gilroy R."/>
            <person name="Ravi A."/>
            <person name="Getino M."/>
            <person name="Pursley I."/>
            <person name="Horton D.L."/>
            <person name="Alikhan N.F."/>
            <person name="Baker D."/>
            <person name="Gharbi K."/>
            <person name="Hall N."/>
            <person name="Watson M."/>
            <person name="Adriaenssens E.M."/>
            <person name="Foster-Nyarko E."/>
            <person name="Jarju S."/>
            <person name="Secka A."/>
            <person name="Antonio M."/>
            <person name="Oren A."/>
            <person name="Chaudhuri R.R."/>
            <person name="La Ragione R."/>
            <person name="Hildebrand F."/>
            <person name="Pallen M.J."/>
        </authorList>
    </citation>
    <scope>NUCLEOTIDE SEQUENCE</scope>
    <source>
        <strain evidence="10">CHK188-4685</strain>
    </source>
</reference>
<dbReference type="InterPro" id="IPR003593">
    <property type="entry name" value="AAA+_ATPase"/>
</dbReference>
<dbReference type="InterPro" id="IPR015856">
    <property type="entry name" value="ABC_transpr_CbiO/EcfA_su"/>
</dbReference>
<evidence type="ECO:0000256" key="7">
    <source>
        <dbReference type="ARBA" id="ARBA00022967"/>
    </source>
</evidence>
<evidence type="ECO:0000256" key="3">
    <source>
        <dbReference type="ARBA" id="ARBA00022448"/>
    </source>
</evidence>
<dbReference type="PANTHER" id="PTHR43553">
    <property type="entry name" value="HEAVY METAL TRANSPORTER"/>
    <property type="match status" value="1"/>
</dbReference>
<evidence type="ECO:0000256" key="2">
    <source>
        <dbReference type="ARBA" id="ARBA00005417"/>
    </source>
</evidence>
<dbReference type="Pfam" id="PF00005">
    <property type="entry name" value="ABC_tran"/>
    <property type="match status" value="2"/>
</dbReference>
<comment type="subcellular location">
    <subcellularLocation>
        <location evidence="1">Cell membrane</location>
        <topology evidence="1">Peripheral membrane protein</topology>
    </subcellularLocation>
</comment>
<dbReference type="Proteomes" id="UP000886804">
    <property type="component" value="Unassembled WGS sequence"/>
</dbReference>
<keyword evidence="5" id="KW-0547">Nucleotide-binding</keyword>
<evidence type="ECO:0000256" key="5">
    <source>
        <dbReference type="ARBA" id="ARBA00022741"/>
    </source>
</evidence>
<evidence type="ECO:0000256" key="4">
    <source>
        <dbReference type="ARBA" id="ARBA00022475"/>
    </source>
</evidence>
<dbReference type="AlphaFoldDB" id="A0A9D2RJM7"/>
<protein>
    <submittedName>
        <fullName evidence="10">ATP-binding cassette domain-containing protein</fullName>
    </submittedName>
</protein>
<evidence type="ECO:0000256" key="8">
    <source>
        <dbReference type="ARBA" id="ARBA00023136"/>
    </source>
</evidence>
<dbReference type="InterPro" id="IPR003439">
    <property type="entry name" value="ABC_transporter-like_ATP-bd"/>
</dbReference>
<dbReference type="CDD" id="cd03225">
    <property type="entry name" value="ABC_cobalt_CbiO_domain1"/>
    <property type="match status" value="2"/>
</dbReference>
<accession>A0A9D2RJM7</accession>
<sequence length="503" mass="56428">MDQIPTSVPAIELEHVTFRYFEHGKHNVLEDASIRIPQGKITVIAGNSGCGKSTMAAVADGLYPENGGILSSGQVRLFGQPAGEMSPAARSRYLSMMFQNPDLQFCMDTLRKELRFCLENICVPVEKMDEEVERWAGKMDMTPFLDRKLYTLSGGEKQKAALTCLFLLGSKAILMDEPFANIDEDGAREIVQWIVRQNREQGLTVAAIDHRLDYWLPAADEIIVMGKGGKILERGINRENFESHRSLFDREGLYYPGRYEQKVQEEGAEVPALVLEKASVKGLLDEACAVIPKGRITALLGPSGCGKTTLFYTLLGKGAYGGSIKADFGGGLKEISSVRPKERFLHMGIVFQNPGNQFITQNVYQEVEESYRRWQPQKDEKEQKEQVEEQLRSYGLGQYRKYSPYMLSQGQQRRLAVLASLAGNQEFLLLDEPTYGQDYRSTMAIMEELQEKVRRDGLTVLMATHDRALAHAVSSVIYEVKDRKLVRVSSDEQEKGGQNGAEN</sequence>
<keyword evidence="6 10" id="KW-0067">ATP-binding</keyword>
<evidence type="ECO:0000313" key="10">
    <source>
        <dbReference type="EMBL" id="HJB06740.1"/>
    </source>
</evidence>
<dbReference type="PROSITE" id="PS50893">
    <property type="entry name" value="ABC_TRANSPORTER_2"/>
    <property type="match status" value="2"/>
</dbReference>
<evidence type="ECO:0000313" key="11">
    <source>
        <dbReference type="Proteomes" id="UP000886804"/>
    </source>
</evidence>
<keyword evidence="4" id="KW-1003">Cell membrane</keyword>
<dbReference type="PROSITE" id="PS00211">
    <property type="entry name" value="ABC_TRANSPORTER_1"/>
    <property type="match status" value="1"/>
</dbReference>
<proteinExistence type="inferred from homology"/>
<keyword evidence="8" id="KW-0472">Membrane</keyword>
<dbReference type="SUPFAM" id="SSF52540">
    <property type="entry name" value="P-loop containing nucleoside triphosphate hydrolases"/>
    <property type="match status" value="2"/>
</dbReference>
<dbReference type="GO" id="GO:0016887">
    <property type="term" value="F:ATP hydrolysis activity"/>
    <property type="evidence" value="ECO:0007669"/>
    <property type="project" value="InterPro"/>
</dbReference>
<feature type="domain" description="ABC transporter" evidence="9">
    <location>
        <begin position="268"/>
        <end position="503"/>
    </location>
</feature>
<dbReference type="GO" id="GO:0005524">
    <property type="term" value="F:ATP binding"/>
    <property type="evidence" value="ECO:0007669"/>
    <property type="project" value="UniProtKB-KW"/>
</dbReference>
<name>A0A9D2RJM7_9FIRM</name>